<evidence type="ECO:0000256" key="1">
    <source>
        <dbReference type="SAM" id="Phobius"/>
    </source>
</evidence>
<dbReference type="InterPro" id="IPR012902">
    <property type="entry name" value="N_methyl_site"/>
</dbReference>
<dbReference type="Pfam" id="PF07963">
    <property type="entry name" value="N_methyl"/>
    <property type="match status" value="1"/>
</dbReference>
<dbReference type="SUPFAM" id="SSF54523">
    <property type="entry name" value="Pili subunits"/>
    <property type="match status" value="1"/>
</dbReference>
<protein>
    <submittedName>
        <fullName evidence="2">Prepilin-type N-terminal cleavage/methylation domain-containing protein</fullName>
    </submittedName>
</protein>
<dbReference type="Gene3D" id="3.30.1690.20">
    <property type="match status" value="1"/>
</dbReference>
<keyword evidence="3" id="KW-1185">Reference proteome</keyword>
<reference evidence="3" key="1">
    <citation type="submission" date="2016-10" db="EMBL/GenBank/DDBJ databases">
        <authorList>
            <person name="Varghese N."/>
            <person name="Submissions S."/>
        </authorList>
    </citation>
    <scope>NUCLEOTIDE SEQUENCE [LARGE SCALE GENOMIC DNA]</scope>
    <source>
        <strain evidence="3">VPI 5359</strain>
    </source>
</reference>
<dbReference type="AlphaFoldDB" id="A0A1H3AWH1"/>
<dbReference type="EMBL" id="FNOU01000001">
    <property type="protein sequence ID" value="SDX34090.1"/>
    <property type="molecule type" value="Genomic_DNA"/>
</dbReference>
<dbReference type="Proteomes" id="UP000199652">
    <property type="component" value="Unassembled WGS sequence"/>
</dbReference>
<dbReference type="STRING" id="1528.SAMN04488579_101207"/>
<keyword evidence="1" id="KW-0812">Transmembrane</keyword>
<dbReference type="OrthoDB" id="1762359at2"/>
<evidence type="ECO:0000313" key="3">
    <source>
        <dbReference type="Proteomes" id="UP000199652"/>
    </source>
</evidence>
<keyword evidence="1" id="KW-0472">Membrane</keyword>
<gene>
    <name evidence="2" type="ORF">SAMN04488579_101207</name>
</gene>
<name>A0A1H3AWH1_EUBBA</name>
<proteinExistence type="predicted"/>
<organism evidence="2 3">
    <name type="scientific">Eubacterium barkeri</name>
    <name type="common">Clostridium barkeri</name>
    <dbReference type="NCBI Taxonomy" id="1528"/>
    <lineage>
        <taxon>Bacteria</taxon>
        <taxon>Bacillati</taxon>
        <taxon>Bacillota</taxon>
        <taxon>Clostridia</taxon>
        <taxon>Eubacteriales</taxon>
        <taxon>Eubacteriaceae</taxon>
        <taxon>Eubacterium</taxon>
    </lineage>
</organism>
<sequence length="393" mass="45095">MRKPYKQTHKSQDGFTLVEIIVTLVILSLVLTVAGTTYLYGVRMYTQTEVKNTEKYVGDNVYKYMQQKITYATKLEVRPNRTDDKSYQKYMANIKDNTRVEDSGTGYLYFGDYDQGTQENVLGEKFYGSYTIKYQVTLPKATKEGDENTAVENLLDLTVMVYDQQGQEVYQTEGRIKNLNCNLTVEGERGMAHTNPLIVYNDTAQQEIDPAMAIANQLRTEYINLYTCIVESSTVDQIEAKYPGWKELTKDLSVYFKTNPNNDNILKYLFQYKYHSEWPKFPQPQDNKLEKYPEIKNFYYPTVTKSLYMRPYCGVMSTTDAALAGKNTFVFVSPNNAATGWADIYFIIDCQSGTMYASTKVSSGKIAGNAFVVNQEWVKTLEELKGTGWKIFE</sequence>
<keyword evidence="1" id="KW-1133">Transmembrane helix</keyword>
<feature type="transmembrane region" description="Helical" evidence="1">
    <location>
        <begin position="20"/>
        <end position="41"/>
    </location>
</feature>
<dbReference type="InterPro" id="IPR045584">
    <property type="entry name" value="Pilin-like"/>
</dbReference>
<accession>A0A1H3AWH1</accession>
<dbReference type="NCBIfam" id="TIGR02532">
    <property type="entry name" value="IV_pilin_GFxxxE"/>
    <property type="match status" value="1"/>
</dbReference>
<dbReference type="RefSeq" id="WP_090242566.1">
    <property type="nucleotide sequence ID" value="NZ_FNOU01000001.1"/>
</dbReference>
<evidence type="ECO:0000313" key="2">
    <source>
        <dbReference type="EMBL" id="SDX34090.1"/>
    </source>
</evidence>